<organism evidence="1 2">
    <name type="scientific">Thermopolyspora flexuosa</name>
    <dbReference type="NCBI Taxonomy" id="103836"/>
    <lineage>
        <taxon>Bacteria</taxon>
        <taxon>Bacillati</taxon>
        <taxon>Actinomycetota</taxon>
        <taxon>Actinomycetes</taxon>
        <taxon>Streptosporangiales</taxon>
        <taxon>Streptosporangiaceae</taxon>
        <taxon>Thermopolyspora</taxon>
    </lineage>
</organism>
<dbReference type="Proteomes" id="UP000319213">
    <property type="component" value="Unassembled WGS sequence"/>
</dbReference>
<reference evidence="1 2" key="1">
    <citation type="submission" date="2019-06" db="EMBL/GenBank/DDBJ databases">
        <title>Sequencing the genomes of 1000 actinobacteria strains.</title>
        <authorList>
            <person name="Klenk H.-P."/>
        </authorList>
    </citation>
    <scope>NUCLEOTIDE SEQUENCE [LARGE SCALE GENOMIC DNA]</scope>
    <source>
        <strain evidence="1 2">DSM 43186</strain>
    </source>
</reference>
<dbReference type="AlphaFoldDB" id="A0A543IVK6"/>
<proteinExistence type="predicted"/>
<evidence type="ECO:0000313" key="1">
    <source>
        <dbReference type="EMBL" id="TQM74608.1"/>
    </source>
</evidence>
<keyword evidence="2" id="KW-1185">Reference proteome</keyword>
<accession>A0A543IVK6</accession>
<evidence type="ECO:0000313" key="2">
    <source>
        <dbReference type="Proteomes" id="UP000319213"/>
    </source>
</evidence>
<gene>
    <name evidence="1" type="ORF">FHX40_1288</name>
</gene>
<protein>
    <submittedName>
        <fullName evidence="1">Uncharacterized protein</fullName>
    </submittedName>
</protein>
<comment type="caution">
    <text evidence="1">The sequence shown here is derived from an EMBL/GenBank/DDBJ whole genome shotgun (WGS) entry which is preliminary data.</text>
</comment>
<name>A0A543IVK6_9ACTN</name>
<sequence>MVTILKSTGNRITPCRLGKVGSQVFALAGEGRQGVSRHAWNVNGYGRGRRLGRSGIQRVFWV</sequence>
<dbReference type="EMBL" id="VFPQ01000001">
    <property type="protein sequence ID" value="TQM74608.1"/>
    <property type="molecule type" value="Genomic_DNA"/>
</dbReference>